<keyword evidence="2" id="KW-1185">Reference proteome</keyword>
<name>A0A3D8IA73_9HELI</name>
<evidence type="ECO:0008006" key="3">
    <source>
        <dbReference type="Google" id="ProtNLM"/>
    </source>
</evidence>
<evidence type="ECO:0000313" key="1">
    <source>
        <dbReference type="EMBL" id="RDU62037.1"/>
    </source>
</evidence>
<dbReference type="RefSeq" id="WP_115552098.1">
    <property type="nucleotide sequence ID" value="NZ_CAONBV010000034.1"/>
</dbReference>
<dbReference type="EMBL" id="NXLS01000009">
    <property type="protein sequence ID" value="RDU62037.1"/>
    <property type="molecule type" value="Genomic_DNA"/>
</dbReference>
<dbReference type="Gene3D" id="3.40.50.11670">
    <property type="entry name" value="DNA replication regulator HobA"/>
    <property type="match status" value="1"/>
</dbReference>
<dbReference type="GeneID" id="82536248"/>
<dbReference type="AlphaFoldDB" id="A0A3D8IA73"/>
<accession>A0A3D8IA73</accession>
<dbReference type="OrthoDB" id="5329076at2"/>
<protein>
    <recommendedName>
        <fullName evidence="3">DnaA initiator-associating factor for replication initiation HobA</fullName>
    </recommendedName>
</protein>
<dbReference type="InterPro" id="IPR038381">
    <property type="entry name" value="HobA_sf"/>
</dbReference>
<comment type="caution">
    <text evidence="1">The sequence shown here is derived from an EMBL/GenBank/DDBJ whole genome shotgun (WGS) entry which is preliminary data.</text>
</comment>
<reference evidence="1 2" key="1">
    <citation type="submission" date="2018-04" db="EMBL/GenBank/DDBJ databases">
        <title>Novel Campyloabacter and Helicobacter Species and Strains.</title>
        <authorList>
            <person name="Mannion A.J."/>
            <person name="Shen Z."/>
            <person name="Fox J.G."/>
        </authorList>
    </citation>
    <scope>NUCLEOTIDE SEQUENCE [LARGE SCALE GENOMIC DNA]</scope>
    <source>
        <strain evidence="1 2">MIT 99-5101</strain>
    </source>
</reference>
<sequence>MQDLSSWTLQALRYDASHPTWLEERKFEWIPLIKRALQKIFNGESIILITDRDREWFMNYVISSINKTNNRPYVPIISIQTLFPQLDKTHKDETEISLINDYLDNVFSQKYFFWYVGHNDTTRAKLALSHEDGFLWIFDTRLQNSFTLQSTDSLVDIHLMQMYRIFNLTLEAAMFGRVSLD</sequence>
<organism evidence="1 2">
    <name type="scientific">Helicobacter ganmani</name>
    <dbReference type="NCBI Taxonomy" id="60246"/>
    <lineage>
        <taxon>Bacteria</taxon>
        <taxon>Pseudomonadati</taxon>
        <taxon>Campylobacterota</taxon>
        <taxon>Epsilonproteobacteria</taxon>
        <taxon>Campylobacterales</taxon>
        <taxon>Helicobacteraceae</taxon>
        <taxon>Helicobacter</taxon>
    </lineage>
</organism>
<dbReference type="InterPro" id="IPR021011">
    <property type="entry name" value="HobA"/>
</dbReference>
<evidence type="ECO:0000313" key="2">
    <source>
        <dbReference type="Proteomes" id="UP000256650"/>
    </source>
</evidence>
<dbReference type="Pfam" id="PF12163">
    <property type="entry name" value="HobA"/>
    <property type="match status" value="1"/>
</dbReference>
<dbReference type="Proteomes" id="UP000256650">
    <property type="component" value="Unassembled WGS sequence"/>
</dbReference>
<gene>
    <name evidence="1" type="ORF">CQA43_08135</name>
</gene>
<proteinExistence type="predicted"/>